<name>A0A6C0C0Y8_9ZZZZ</name>
<proteinExistence type="predicted"/>
<protein>
    <submittedName>
        <fullName evidence="1">Uncharacterized protein</fullName>
    </submittedName>
</protein>
<dbReference type="EMBL" id="MN739296">
    <property type="protein sequence ID" value="QHS97444.1"/>
    <property type="molecule type" value="Genomic_DNA"/>
</dbReference>
<organism evidence="1">
    <name type="scientific">viral metagenome</name>
    <dbReference type="NCBI Taxonomy" id="1070528"/>
    <lineage>
        <taxon>unclassified sequences</taxon>
        <taxon>metagenomes</taxon>
        <taxon>organismal metagenomes</taxon>
    </lineage>
</organism>
<dbReference type="AlphaFoldDB" id="A0A6C0C0Y8"/>
<sequence>MEDQANRDLIKLKIEMEIKKNQKAMLHRLKYLNEMQHKNEFLREIAKDYNRYYKFIIDEKKKEKANIEKLLIYLDNLMVEGDLSDTMLKRAEFQQKNILRELNRVKNSLDEIVSSVE</sequence>
<accession>A0A6C0C0Y8</accession>
<evidence type="ECO:0000313" key="1">
    <source>
        <dbReference type="EMBL" id="QHS97444.1"/>
    </source>
</evidence>
<reference evidence="1" key="1">
    <citation type="journal article" date="2020" name="Nature">
        <title>Giant virus diversity and host interactions through global metagenomics.</title>
        <authorList>
            <person name="Schulz F."/>
            <person name="Roux S."/>
            <person name="Paez-Espino D."/>
            <person name="Jungbluth S."/>
            <person name="Walsh D.A."/>
            <person name="Denef V.J."/>
            <person name="McMahon K.D."/>
            <person name="Konstantinidis K.T."/>
            <person name="Eloe-Fadrosh E.A."/>
            <person name="Kyrpides N.C."/>
            <person name="Woyke T."/>
        </authorList>
    </citation>
    <scope>NUCLEOTIDE SEQUENCE</scope>
    <source>
        <strain evidence="1">GVMAG-M-3300020169-51</strain>
    </source>
</reference>